<comment type="pathway">
    <text evidence="1">Cell wall biogenesis; peptidoglycan biosynthesis.</text>
</comment>
<protein>
    <recommendedName>
        <fullName evidence="7">L,D-TPase catalytic domain-containing protein</fullName>
    </recommendedName>
</protein>
<sequence length="492" mass="51344">MTPRPTHLLFAALALAALGLAVAALRYMPSAGKARSAAPAAVAEAVAPSPAGGAIVLGLRRALPAASDAPSGTASSPATNTESDAAAVAQLRGAQTPGSTQTAALTPPGGPAEESFEGTVSFPPVAPIPPARPIEMRTGDTPLPPSRPRDLAALATPEPAAPAAPQEGAPPNQPAPPASSGWSAFQWPQAIQPAPAPQSTTAALTTTSPATPVYADVPKPPSRPAGLDRVASLSTTDAGASAVQPAAPSSPEGAQVAKLEEPTLRPAPDDAFQPPPPKFGMGDPVFVRIFKQEGQLELWLKKNGRYALYKTFPICKWSGRLGPKLKEADYQSPEGFYSVSAKQLNPHSNYYRAFNVGYPNAFDRQNGRTGGLVMVHGACKSVGCFAMTDRGIEEIYGFVEAALRAGQKEIPVHIFPFRMTDANLARETGTGGGWLAFVSGGGGYTQWVDFWRNLKQGYDHFEQTGEPPVAFACGDHYEFDGGSSACRRVAGW</sequence>
<keyword evidence="3" id="KW-0133">Cell shape</keyword>
<evidence type="ECO:0000256" key="6">
    <source>
        <dbReference type="SAM" id="MobiDB-lite"/>
    </source>
</evidence>
<dbReference type="GO" id="GO:0071555">
    <property type="term" value="P:cell wall organization"/>
    <property type="evidence" value="ECO:0007669"/>
    <property type="project" value="UniProtKB-KW"/>
</dbReference>
<keyword evidence="2" id="KW-0808">Transferase</keyword>
<proteinExistence type="predicted"/>
<feature type="domain" description="L,D-TPase catalytic" evidence="7">
    <location>
        <begin position="285"/>
        <end position="415"/>
    </location>
</feature>
<dbReference type="GO" id="GO:0008360">
    <property type="term" value="P:regulation of cell shape"/>
    <property type="evidence" value="ECO:0007669"/>
    <property type="project" value="UniProtKB-KW"/>
</dbReference>
<dbReference type="SUPFAM" id="SSF141523">
    <property type="entry name" value="L,D-transpeptidase catalytic domain-like"/>
    <property type="match status" value="1"/>
</dbReference>
<dbReference type="GO" id="GO:0016740">
    <property type="term" value="F:transferase activity"/>
    <property type="evidence" value="ECO:0007669"/>
    <property type="project" value="UniProtKB-KW"/>
</dbReference>
<dbReference type="PANTHER" id="PTHR36699">
    <property type="entry name" value="LD-TRANSPEPTIDASE"/>
    <property type="match status" value="1"/>
</dbReference>
<feature type="compositionally biased region" description="Low complexity" evidence="6">
    <location>
        <begin position="151"/>
        <end position="170"/>
    </location>
</feature>
<dbReference type="CDD" id="cd16913">
    <property type="entry name" value="YkuD_like"/>
    <property type="match status" value="1"/>
</dbReference>
<evidence type="ECO:0000259" key="7">
    <source>
        <dbReference type="PROSITE" id="PS52029"/>
    </source>
</evidence>
<feature type="region of interest" description="Disordered" evidence="6">
    <location>
        <begin position="91"/>
        <end position="183"/>
    </location>
</feature>
<feature type="region of interest" description="Disordered" evidence="6">
    <location>
        <begin position="210"/>
        <end position="255"/>
    </location>
</feature>
<dbReference type="AlphaFoldDB" id="A0AA48M4M6"/>
<dbReference type="InterPro" id="IPR038063">
    <property type="entry name" value="Transpep_catalytic_dom"/>
</dbReference>
<evidence type="ECO:0000256" key="5">
    <source>
        <dbReference type="ARBA" id="ARBA00023316"/>
    </source>
</evidence>
<evidence type="ECO:0000256" key="1">
    <source>
        <dbReference type="ARBA" id="ARBA00004752"/>
    </source>
</evidence>
<evidence type="ECO:0000256" key="4">
    <source>
        <dbReference type="ARBA" id="ARBA00022984"/>
    </source>
</evidence>
<feature type="compositionally biased region" description="Low complexity" evidence="6">
    <location>
        <begin position="238"/>
        <end position="251"/>
    </location>
</feature>
<accession>A0AA48M4M6</accession>
<dbReference type="PANTHER" id="PTHR36699:SF1">
    <property type="entry name" value="L,D-TRANSPEPTIDASE YAFK-RELATED"/>
    <property type="match status" value="1"/>
</dbReference>
<evidence type="ECO:0000313" key="8">
    <source>
        <dbReference type="EMBL" id="CAJ0883792.1"/>
    </source>
</evidence>
<evidence type="ECO:0000256" key="3">
    <source>
        <dbReference type="ARBA" id="ARBA00022960"/>
    </source>
</evidence>
<keyword evidence="4" id="KW-0573">Peptidoglycan synthesis</keyword>
<dbReference type="GO" id="GO:0009252">
    <property type="term" value="P:peptidoglycan biosynthetic process"/>
    <property type="evidence" value="ECO:0007669"/>
    <property type="project" value="UniProtKB-KW"/>
</dbReference>
<gene>
    <name evidence="8" type="ORF">AMST5_03464</name>
</gene>
<organism evidence="8">
    <name type="scientific">freshwater sediment metagenome</name>
    <dbReference type="NCBI Taxonomy" id="556182"/>
    <lineage>
        <taxon>unclassified sequences</taxon>
        <taxon>metagenomes</taxon>
        <taxon>ecological metagenomes</taxon>
    </lineage>
</organism>
<dbReference type="InterPro" id="IPR005490">
    <property type="entry name" value="LD_TPept_cat_dom"/>
</dbReference>
<evidence type="ECO:0000256" key="2">
    <source>
        <dbReference type="ARBA" id="ARBA00022679"/>
    </source>
</evidence>
<dbReference type="Pfam" id="PF03734">
    <property type="entry name" value="YkuD"/>
    <property type="match status" value="1"/>
</dbReference>
<dbReference type="PROSITE" id="PS52029">
    <property type="entry name" value="LD_TPASE"/>
    <property type="match status" value="1"/>
</dbReference>
<name>A0AA48M4M6_9ZZZZ</name>
<keyword evidence="5" id="KW-0961">Cell wall biogenesis/degradation</keyword>
<reference evidence="8" key="1">
    <citation type="submission" date="2023-07" db="EMBL/GenBank/DDBJ databases">
        <authorList>
            <person name="Pelsma A.J. K."/>
        </authorList>
    </citation>
    <scope>NUCLEOTIDE SEQUENCE</scope>
</reference>
<dbReference type="EMBL" id="OY288114">
    <property type="protein sequence ID" value="CAJ0883792.1"/>
    <property type="molecule type" value="Genomic_DNA"/>
</dbReference>